<feature type="transmembrane region" description="Helical" evidence="6">
    <location>
        <begin position="165"/>
        <end position="183"/>
    </location>
</feature>
<dbReference type="OMA" id="EADHYHT"/>
<feature type="transmembrane region" description="Helical" evidence="6">
    <location>
        <begin position="33"/>
        <end position="57"/>
    </location>
</feature>
<feature type="transmembrane region" description="Helical" evidence="6">
    <location>
        <begin position="195"/>
        <end position="220"/>
    </location>
</feature>
<dbReference type="GeneID" id="63788616"/>
<comment type="similarity">
    <text evidence="2">Belongs to the CCC1 family.</text>
</comment>
<dbReference type="GO" id="GO:0012505">
    <property type="term" value="C:endomembrane system"/>
    <property type="evidence" value="ECO:0007669"/>
    <property type="project" value="UniProtKB-SubCell"/>
</dbReference>
<dbReference type="AlphaFoldDB" id="A0A1Y2EYN6"/>
<dbReference type="RefSeq" id="XP_040722788.1">
    <property type="nucleotide sequence ID" value="XM_040872017.1"/>
</dbReference>
<dbReference type="InterPro" id="IPR008217">
    <property type="entry name" value="Ccc1_fam"/>
</dbReference>
<evidence type="ECO:0000256" key="1">
    <source>
        <dbReference type="ARBA" id="ARBA00004127"/>
    </source>
</evidence>
<reference evidence="7 8" key="1">
    <citation type="submission" date="2016-07" db="EMBL/GenBank/DDBJ databases">
        <title>Pervasive Adenine N6-methylation of Active Genes in Fungi.</title>
        <authorList>
            <consortium name="DOE Joint Genome Institute"/>
            <person name="Mondo S.J."/>
            <person name="Dannebaum R.O."/>
            <person name="Kuo R.C."/>
            <person name="Labutti K."/>
            <person name="Haridas S."/>
            <person name="Kuo A."/>
            <person name="Salamov A."/>
            <person name="Ahrendt S.R."/>
            <person name="Lipzen A."/>
            <person name="Sullivan W."/>
            <person name="Andreopoulos W.B."/>
            <person name="Clum A."/>
            <person name="Lindquist E."/>
            <person name="Daum C."/>
            <person name="Ramamoorthy G.K."/>
            <person name="Gryganskyi A."/>
            <person name="Culley D."/>
            <person name="Magnuson J.K."/>
            <person name="James T.Y."/>
            <person name="O'Malley M.A."/>
            <person name="Stajich J.E."/>
            <person name="Spatafora J.W."/>
            <person name="Visel A."/>
            <person name="Grigoriev I.V."/>
        </authorList>
    </citation>
    <scope>NUCLEOTIDE SEQUENCE [LARGE SCALE GENOMIC DNA]</scope>
    <source>
        <strain evidence="7 8">12-1054</strain>
    </source>
</reference>
<protein>
    <submittedName>
        <fullName evidence="7">Ccc1 family</fullName>
    </submittedName>
</protein>
<dbReference type="PANTHER" id="PTHR31851">
    <property type="entry name" value="FE(2+)/MN(2+) TRANSPORTER PCL1"/>
    <property type="match status" value="1"/>
</dbReference>
<gene>
    <name evidence="7" type="ORF">BCR37DRAFT_403644</name>
</gene>
<evidence type="ECO:0000256" key="6">
    <source>
        <dbReference type="SAM" id="Phobius"/>
    </source>
</evidence>
<comment type="subcellular location">
    <subcellularLocation>
        <location evidence="1">Endomembrane system</location>
        <topology evidence="1">Multi-pass membrane protein</topology>
    </subcellularLocation>
</comment>
<evidence type="ECO:0000256" key="2">
    <source>
        <dbReference type="ARBA" id="ARBA00007049"/>
    </source>
</evidence>
<organism evidence="7 8">
    <name type="scientific">Protomyces lactucae-debilis</name>
    <dbReference type="NCBI Taxonomy" id="2754530"/>
    <lineage>
        <taxon>Eukaryota</taxon>
        <taxon>Fungi</taxon>
        <taxon>Dikarya</taxon>
        <taxon>Ascomycota</taxon>
        <taxon>Taphrinomycotina</taxon>
        <taxon>Taphrinomycetes</taxon>
        <taxon>Taphrinales</taxon>
        <taxon>Protomycetaceae</taxon>
        <taxon>Protomyces</taxon>
    </lineage>
</organism>
<name>A0A1Y2EYN6_PROLT</name>
<evidence type="ECO:0000313" key="8">
    <source>
        <dbReference type="Proteomes" id="UP000193685"/>
    </source>
</evidence>
<dbReference type="Proteomes" id="UP000193685">
    <property type="component" value="Unassembled WGS sequence"/>
</dbReference>
<evidence type="ECO:0000256" key="3">
    <source>
        <dbReference type="ARBA" id="ARBA00022692"/>
    </source>
</evidence>
<sequence length="226" mass="24696">MSRQRSQQALGQDGLTVPFALTAGLSSTGKRDIIILGGLAELVSGALSMGLGGYLAAQSEMEHYKFERQREQHEVVTCPTEEKQEIYDILEPYGLTKDTATPFVEELAKNPDQWVEFMLQFELGLSKPDTNRVWQSALAIGFAYLLGGIIPLLPYFFVENPRTKGLMISALLTSAVLVLFGYIKSFSVGRKHKPASLSAVQTLAVGAIAAAASYGVVYGLDRRFQT</sequence>
<evidence type="ECO:0000256" key="5">
    <source>
        <dbReference type="ARBA" id="ARBA00023136"/>
    </source>
</evidence>
<keyword evidence="4 6" id="KW-1133">Transmembrane helix</keyword>
<feature type="transmembrane region" description="Helical" evidence="6">
    <location>
        <begin position="133"/>
        <end position="158"/>
    </location>
</feature>
<dbReference type="EMBL" id="MCFI01000022">
    <property type="protein sequence ID" value="ORY76708.1"/>
    <property type="molecule type" value="Genomic_DNA"/>
</dbReference>
<dbReference type="OrthoDB" id="73465at2759"/>
<evidence type="ECO:0000256" key="4">
    <source>
        <dbReference type="ARBA" id="ARBA00022989"/>
    </source>
</evidence>
<dbReference type="Pfam" id="PF01988">
    <property type="entry name" value="VIT1"/>
    <property type="match status" value="1"/>
</dbReference>
<dbReference type="STRING" id="56484.A0A1Y2EYN6"/>
<keyword evidence="5 6" id="KW-0472">Membrane</keyword>
<evidence type="ECO:0000313" key="7">
    <source>
        <dbReference type="EMBL" id="ORY76708.1"/>
    </source>
</evidence>
<dbReference type="GO" id="GO:0005384">
    <property type="term" value="F:manganese ion transmembrane transporter activity"/>
    <property type="evidence" value="ECO:0007669"/>
    <property type="project" value="InterPro"/>
</dbReference>
<keyword evidence="3 6" id="KW-0812">Transmembrane</keyword>
<dbReference type="GO" id="GO:0030026">
    <property type="term" value="P:intracellular manganese ion homeostasis"/>
    <property type="evidence" value="ECO:0007669"/>
    <property type="project" value="InterPro"/>
</dbReference>
<keyword evidence="8" id="KW-1185">Reference proteome</keyword>
<proteinExistence type="inferred from homology"/>
<accession>A0A1Y2EYN6</accession>
<comment type="caution">
    <text evidence="7">The sequence shown here is derived from an EMBL/GenBank/DDBJ whole genome shotgun (WGS) entry which is preliminary data.</text>
</comment>